<keyword evidence="5" id="KW-1185">Reference proteome</keyword>
<feature type="compositionally biased region" description="Polar residues" evidence="3">
    <location>
        <begin position="9"/>
        <end position="20"/>
    </location>
</feature>
<dbReference type="EMBL" id="CP098611">
    <property type="protein sequence ID" value="USR89520.1"/>
    <property type="molecule type" value="Genomic_DNA"/>
</dbReference>
<reference evidence="4" key="1">
    <citation type="submission" date="2022-06" db="EMBL/GenBank/DDBJ databases">
        <title>Genome sequence of Phormidium yuhuli AB48 isolated from an industrial photobioreactor environment.</title>
        <authorList>
            <person name="Qiu Y."/>
            <person name="Noonan A.J.C."/>
            <person name="Dofher K."/>
            <person name="Koch M."/>
            <person name="Kieft B."/>
            <person name="Lin X."/>
            <person name="Ziels R.M."/>
            <person name="Hallam S.J."/>
        </authorList>
    </citation>
    <scope>NUCLEOTIDE SEQUENCE</scope>
    <source>
        <strain evidence="4">AB48</strain>
    </source>
</reference>
<dbReference type="InterPro" id="IPR043519">
    <property type="entry name" value="NT_sf"/>
</dbReference>
<protein>
    <recommendedName>
        <fullName evidence="2">Ribosomal silencing factor RsfS</fullName>
    </recommendedName>
</protein>
<keyword evidence="2" id="KW-0678">Repressor</keyword>
<dbReference type="Gene3D" id="3.30.460.10">
    <property type="entry name" value="Beta Polymerase, domain 2"/>
    <property type="match status" value="1"/>
</dbReference>
<comment type="function">
    <text evidence="2">Functions as a ribosomal silencing factor. Interacts with ribosomal protein uL14 (rplN), blocking formation of intersubunit bridge B8. Prevents association of the 30S and 50S ribosomal subunits and the formation of functional ribosomes, thus repressing translation.</text>
</comment>
<evidence type="ECO:0000313" key="4">
    <source>
        <dbReference type="EMBL" id="USR89520.1"/>
    </source>
</evidence>
<comment type="subcellular location">
    <subcellularLocation>
        <location evidence="2">Cytoplasm</location>
    </subcellularLocation>
</comment>
<comment type="subunit">
    <text evidence="2">Interacts with ribosomal protein uL14 (rplN).</text>
</comment>
<gene>
    <name evidence="2 4" type="primary">rsfS</name>
    <name evidence="4" type="ORF">NEA10_11530</name>
</gene>
<name>A0ABY5AK00_9CYAN</name>
<dbReference type="PANTHER" id="PTHR21043">
    <property type="entry name" value="IOJAP SUPERFAMILY ORTHOLOG"/>
    <property type="match status" value="1"/>
</dbReference>
<organism evidence="4 5">
    <name type="scientific">Phormidium yuhuli AB48</name>
    <dbReference type="NCBI Taxonomy" id="2940671"/>
    <lineage>
        <taxon>Bacteria</taxon>
        <taxon>Bacillati</taxon>
        <taxon>Cyanobacteriota</taxon>
        <taxon>Cyanophyceae</taxon>
        <taxon>Oscillatoriophycideae</taxon>
        <taxon>Oscillatoriales</taxon>
        <taxon>Oscillatoriaceae</taxon>
        <taxon>Phormidium</taxon>
        <taxon>Phormidium yuhuli</taxon>
    </lineage>
</organism>
<evidence type="ECO:0000313" key="5">
    <source>
        <dbReference type="Proteomes" id="UP001056708"/>
    </source>
</evidence>
<proteinExistence type="inferred from homology"/>
<accession>A0ABY5AK00</accession>
<dbReference type="Proteomes" id="UP001056708">
    <property type="component" value="Chromosome"/>
</dbReference>
<sequence length="142" mass="15832">MTEKPHSPAPSSTHTADQPSESYQLVVAAVQGAEDRKGDNIIVLRVEEVSYLADYFIIVTGFSRVQVRAIAQAVQAQVELDLERSPVRVEGLSEGIWVLQDYGDVLVHILMPEEREFYNLEAFWGHAERIDISALLPSHVSS</sequence>
<evidence type="ECO:0000256" key="2">
    <source>
        <dbReference type="HAMAP-Rule" id="MF_01477"/>
    </source>
</evidence>
<evidence type="ECO:0000256" key="3">
    <source>
        <dbReference type="SAM" id="MobiDB-lite"/>
    </source>
</evidence>
<dbReference type="NCBIfam" id="TIGR00090">
    <property type="entry name" value="rsfS_iojap_ybeB"/>
    <property type="match status" value="1"/>
</dbReference>
<feature type="region of interest" description="Disordered" evidence="3">
    <location>
        <begin position="1"/>
        <end position="20"/>
    </location>
</feature>
<keyword evidence="2" id="KW-0810">Translation regulation</keyword>
<dbReference type="RefSeq" id="WP_252660173.1">
    <property type="nucleotide sequence ID" value="NZ_CP098611.1"/>
</dbReference>
<dbReference type="HAMAP" id="MF_01477">
    <property type="entry name" value="Iojap_RsfS"/>
    <property type="match status" value="1"/>
</dbReference>
<dbReference type="Pfam" id="PF02410">
    <property type="entry name" value="RsfS"/>
    <property type="match status" value="1"/>
</dbReference>
<dbReference type="SUPFAM" id="SSF81301">
    <property type="entry name" value="Nucleotidyltransferase"/>
    <property type="match status" value="1"/>
</dbReference>
<dbReference type="InterPro" id="IPR004394">
    <property type="entry name" value="Iojap/RsfS/C7orf30"/>
</dbReference>
<comment type="similarity">
    <text evidence="1 2">Belongs to the Iojap/RsfS family.</text>
</comment>
<dbReference type="PANTHER" id="PTHR21043:SF0">
    <property type="entry name" value="MITOCHONDRIAL ASSEMBLY OF RIBOSOMAL LARGE SUBUNIT PROTEIN 1"/>
    <property type="match status" value="1"/>
</dbReference>
<evidence type="ECO:0000256" key="1">
    <source>
        <dbReference type="ARBA" id="ARBA00010574"/>
    </source>
</evidence>
<keyword evidence="2" id="KW-0963">Cytoplasm</keyword>